<dbReference type="Gene3D" id="3.80.10.10">
    <property type="entry name" value="Ribonuclease Inhibitor"/>
    <property type="match status" value="2"/>
</dbReference>
<evidence type="ECO:0000313" key="4">
    <source>
        <dbReference type="WBParaSite" id="ACRNAN_Path_1313.g5158.t1"/>
    </source>
</evidence>
<dbReference type="InterPro" id="IPR026906">
    <property type="entry name" value="LRR_5"/>
</dbReference>
<proteinExistence type="predicted"/>
<keyword evidence="3" id="KW-1185">Reference proteome</keyword>
<dbReference type="WBParaSite" id="ACRNAN_Path_1313.g5158.t1">
    <property type="protein sequence ID" value="ACRNAN_Path_1313.g5158.t1"/>
    <property type="gene ID" value="ACRNAN_Path_1313.g5158"/>
</dbReference>
<organism evidence="3 4">
    <name type="scientific">Acrobeloides nanus</name>
    <dbReference type="NCBI Taxonomy" id="290746"/>
    <lineage>
        <taxon>Eukaryota</taxon>
        <taxon>Metazoa</taxon>
        <taxon>Ecdysozoa</taxon>
        <taxon>Nematoda</taxon>
        <taxon>Chromadorea</taxon>
        <taxon>Rhabditida</taxon>
        <taxon>Tylenchina</taxon>
        <taxon>Cephalobomorpha</taxon>
        <taxon>Cephaloboidea</taxon>
        <taxon>Cephalobidae</taxon>
        <taxon>Acrobeloides</taxon>
    </lineage>
</organism>
<feature type="transmembrane region" description="Helical" evidence="2">
    <location>
        <begin position="315"/>
        <end position="334"/>
    </location>
</feature>
<dbReference type="PANTHER" id="PTHR24373:SF398">
    <property type="entry name" value="LEUCINE-RICH REPEAT-CONTAINING G-PROTEIN COUPLED RECEPTOR 6"/>
    <property type="match status" value="1"/>
</dbReference>
<evidence type="ECO:0000256" key="2">
    <source>
        <dbReference type="SAM" id="Phobius"/>
    </source>
</evidence>
<protein>
    <submittedName>
        <fullName evidence="4">Uncharacterized protein</fullName>
    </submittedName>
</protein>
<dbReference type="Proteomes" id="UP000887540">
    <property type="component" value="Unplaced"/>
</dbReference>
<evidence type="ECO:0000256" key="1">
    <source>
        <dbReference type="ARBA" id="ARBA00022729"/>
    </source>
</evidence>
<reference evidence="4" key="1">
    <citation type="submission" date="2022-11" db="UniProtKB">
        <authorList>
            <consortium name="WormBaseParasite"/>
        </authorList>
    </citation>
    <scope>IDENTIFICATION</scope>
</reference>
<keyword evidence="2" id="KW-1133">Transmembrane helix</keyword>
<dbReference type="GO" id="GO:0031012">
    <property type="term" value="C:extracellular matrix"/>
    <property type="evidence" value="ECO:0007669"/>
    <property type="project" value="TreeGrafter"/>
</dbReference>
<dbReference type="GO" id="GO:0005615">
    <property type="term" value="C:extracellular space"/>
    <property type="evidence" value="ECO:0007669"/>
    <property type="project" value="TreeGrafter"/>
</dbReference>
<sequence>MNTVHKNAFRKYQNLEELRIDKCPNLDLIDKFAFKGLQKLRLLTISNNPKLTHIYKATFAGIGNEDSLKIILKNNFLERIHGMAFKNVHNLRELTIEDRCMKIASHAFSTLTKVDFFTLKGVCSFEEQAFSNASRIHQLHIFDSSANFVRNMFVQLSHVNQILIHESAIARIEEEAFTEMFTISSVQIQSNKIGRVDPRAFVGMENLGTLIFSYNTVRDPLESPECLLNSAQKMVFTENTLHCSCPMRWVEHYEDRTVLHENYCGKEEAFKTLAFFQPRGCPSPETTPDPSLMTEIITWPTSTLHSYSTSNASCFGPFILITILCCFISIRFTCMNFYPFNAPYILLVLP</sequence>
<keyword evidence="2" id="KW-0472">Membrane</keyword>
<dbReference type="PANTHER" id="PTHR24373">
    <property type="entry name" value="SLIT RELATED LEUCINE-RICH REPEAT NEURONAL PROTEIN"/>
    <property type="match status" value="1"/>
</dbReference>
<dbReference type="SUPFAM" id="SSF52058">
    <property type="entry name" value="L domain-like"/>
    <property type="match status" value="1"/>
</dbReference>
<dbReference type="InterPro" id="IPR050328">
    <property type="entry name" value="Dev_Immune_Receptor"/>
</dbReference>
<keyword evidence="1" id="KW-0732">Signal</keyword>
<name>A0A914BYU0_9BILA</name>
<accession>A0A914BYU0</accession>
<evidence type="ECO:0000313" key="3">
    <source>
        <dbReference type="Proteomes" id="UP000887540"/>
    </source>
</evidence>
<dbReference type="InterPro" id="IPR032675">
    <property type="entry name" value="LRR_dom_sf"/>
</dbReference>
<dbReference type="Pfam" id="PF13306">
    <property type="entry name" value="LRR_5"/>
    <property type="match status" value="1"/>
</dbReference>
<dbReference type="AlphaFoldDB" id="A0A914BYU0"/>
<keyword evidence="2" id="KW-0812">Transmembrane</keyword>